<feature type="domain" description="HTH arsR-type" evidence="1">
    <location>
        <begin position="1"/>
        <end position="93"/>
    </location>
</feature>
<dbReference type="AlphaFoldDB" id="W4M4E0"/>
<sequence length="113" mass="13305">MAPTKPTADIFYAIADANRRKLLDLLAEGEKPVHELVTHVDISFAAVSQHLRILYEVGLVTRRPMGRQRLYRVRPERLREVHEWTARYQHFWQTHLQKLGTYLDAQQTSDDRP</sequence>
<dbReference type="NCBIfam" id="NF033788">
    <property type="entry name" value="HTH_metalloreg"/>
    <property type="match status" value="1"/>
</dbReference>
<dbReference type="InterPro" id="IPR001845">
    <property type="entry name" value="HTH_ArsR_DNA-bd_dom"/>
</dbReference>
<dbReference type="PANTHER" id="PTHR38600:SF1">
    <property type="entry name" value="TRANSCRIPTIONAL REGULATORY PROTEIN"/>
    <property type="match status" value="1"/>
</dbReference>
<dbReference type="InterPro" id="IPR011991">
    <property type="entry name" value="ArsR-like_HTH"/>
</dbReference>
<accession>W4M4E0</accession>
<keyword evidence="3" id="KW-1185">Reference proteome</keyword>
<dbReference type="PRINTS" id="PR00778">
    <property type="entry name" value="HTHARSR"/>
</dbReference>
<gene>
    <name evidence="2" type="ORF">ETSY2_25225</name>
</gene>
<evidence type="ECO:0000259" key="1">
    <source>
        <dbReference type="PROSITE" id="PS50987"/>
    </source>
</evidence>
<evidence type="ECO:0000313" key="3">
    <source>
        <dbReference type="Proteomes" id="UP000019140"/>
    </source>
</evidence>
<dbReference type="EMBL" id="AZHX01001053">
    <property type="protein sequence ID" value="ETX05048.1"/>
    <property type="molecule type" value="Genomic_DNA"/>
</dbReference>
<dbReference type="Proteomes" id="UP000019140">
    <property type="component" value="Unassembled WGS sequence"/>
</dbReference>
<dbReference type="SUPFAM" id="SSF46785">
    <property type="entry name" value="Winged helix' DNA-binding domain"/>
    <property type="match status" value="1"/>
</dbReference>
<dbReference type="SMART" id="SM00418">
    <property type="entry name" value="HTH_ARSR"/>
    <property type="match status" value="1"/>
</dbReference>
<proteinExistence type="predicted"/>
<dbReference type="CDD" id="cd00090">
    <property type="entry name" value="HTH_ARSR"/>
    <property type="match status" value="1"/>
</dbReference>
<name>W4M4E0_9BACT</name>
<dbReference type="HOGENOM" id="CLU_097806_0_3_7"/>
<dbReference type="Pfam" id="PF01022">
    <property type="entry name" value="HTH_5"/>
    <property type="match status" value="1"/>
</dbReference>
<organism evidence="2 3">
    <name type="scientific">Candidatus Entotheonella gemina</name>
    <dbReference type="NCBI Taxonomy" id="1429439"/>
    <lineage>
        <taxon>Bacteria</taxon>
        <taxon>Pseudomonadati</taxon>
        <taxon>Nitrospinota/Tectimicrobiota group</taxon>
        <taxon>Candidatus Tectimicrobiota</taxon>
        <taxon>Candidatus Entotheonellia</taxon>
        <taxon>Candidatus Entotheonellales</taxon>
        <taxon>Candidatus Entotheonellaceae</taxon>
        <taxon>Candidatus Entotheonella</taxon>
    </lineage>
</organism>
<dbReference type="PANTHER" id="PTHR38600">
    <property type="entry name" value="TRANSCRIPTIONAL REGULATORY PROTEIN"/>
    <property type="match status" value="1"/>
</dbReference>
<dbReference type="InterPro" id="IPR036388">
    <property type="entry name" value="WH-like_DNA-bd_sf"/>
</dbReference>
<dbReference type="Gene3D" id="1.10.10.10">
    <property type="entry name" value="Winged helix-like DNA-binding domain superfamily/Winged helix DNA-binding domain"/>
    <property type="match status" value="1"/>
</dbReference>
<evidence type="ECO:0000313" key="2">
    <source>
        <dbReference type="EMBL" id="ETX05048.1"/>
    </source>
</evidence>
<dbReference type="GO" id="GO:0003700">
    <property type="term" value="F:DNA-binding transcription factor activity"/>
    <property type="evidence" value="ECO:0007669"/>
    <property type="project" value="InterPro"/>
</dbReference>
<comment type="caution">
    <text evidence="2">The sequence shown here is derived from an EMBL/GenBank/DDBJ whole genome shotgun (WGS) entry which is preliminary data.</text>
</comment>
<reference evidence="2 3" key="1">
    <citation type="journal article" date="2014" name="Nature">
        <title>An environmental bacterial taxon with a large and distinct metabolic repertoire.</title>
        <authorList>
            <person name="Wilson M.C."/>
            <person name="Mori T."/>
            <person name="Ruckert C."/>
            <person name="Uria A.R."/>
            <person name="Helf M.J."/>
            <person name="Takada K."/>
            <person name="Gernert C."/>
            <person name="Steffens U.A."/>
            <person name="Heycke N."/>
            <person name="Schmitt S."/>
            <person name="Rinke C."/>
            <person name="Helfrich E.J."/>
            <person name="Brachmann A.O."/>
            <person name="Gurgui C."/>
            <person name="Wakimoto T."/>
            <person name="Kracht M."/>
            <person name="Crusemann M."/>
            <person name="Hentschel U."/>
            <person name="Abe I."/>
            <person name="Matsunaga S."/>
            <person name="Kalinowski J."/>
            <person name="Takeyama H."/>
            <person name="Piel J."/>
        </authorList>
    </citation>
    <scope>NUCLEOTIDE SEQUENCE [LARGE SCALE GENOMIC DNA]</scope>
    <source>
        <strain evidence="3">TSY2</strain>
    </source>
</reference>
<dbReference type="InterPro" id="IPR036390">
    <property type="entry name" value="WH_DNA-bd_sf"/>
</dbReference>
<protein>
    <recommendedName>
        <fullName evidence="1">HTH arsR-type domain-containing protein</fullName>
    </recommendedName>
</protein>
<dbReference type="PROSITE" id="PS50987">
    <property type="entry name" value="HTH_ARSR_2"/>
    <property type="match status" value="1"/>
</dbReference>